<keyword evidence="1" id="KW-1133">Transmembrane helix</keyword>
<dbReference type="InterPro" id="IPR007436">
    <property type="entry name" value="DUF485"/>
</dbReference>
<accession>A0A109N042</accession>
<evidence type="ECO:0000313" key="3">
    <source>
        <dbReference type="Proteomes" id="UP000064189"/>
    </source>
</evidence>
<proteinExistence type="predicted"/>
<evidence type="ECO:0000256" key="1">
    <source>
        <dbReference type="SAM" id="Phobius"/>
    </source>
</evidence>
<feature type="transmembrane region" description="Helical" evidence="1">
    <location>
        <begin position="71"/>
        <end position="92"/>
    </location>
</feature>
<comment type="caution">
    <text evidence="2">The sequence shown here is derived from an EMBL/GenBank/DDBJ whole genome shotgun (WGS) entry which is preliminary data.</text>
</comment>
<reference evidence="2 3" key="1">
    <citation type="submission" date="2015-11" db="EMBL/GenBank/DDBJ databases">
        <title>Genome Sequence of Bacillus simplex strain VanAntwerpen2.</title>
        <authorList>
            <person name="Couger M.B."/>
        </authorList>
    </citation>
    <scope>NUCLEOTIDE SEQUENCE [LARGE SCALE GENOMIC DNA]</scope>
    <source>
        <strain evidence="2 3">VanAntwerpen02</strain>
    </source>
</reference>
<dbReference type="Proteomes" id="UP000064189">
    <property type="component" value="Unassembled WGS sequence"/>
</dbReference>
<dbReference type="EMBL" id="LNNH01000012">
    <property type="protein sequence ID" value="KWW21038.1"/>
    <property type="molecule type" value="Genomic_DNA"/>
</dbReference>
<dbReference type="AlphaFoldDB" id="A0A109N042"/>
<keyword evidence="1" id="KW-0812">Transmembrane</keyword>
<dbReference type="PANTHER" id="PTHR38441:SF1">
    <property type="entry name" value="MEMBRANE PROTEIN"/>
    <property type="match status" value="1"/>
</dbReference>
<dbReference type="Pfam" id="PF04341">
    <property type="entry name" value="DUF485"/>
    <property type="match status" value="1"/>
</dbReference>
<evidence type="ECO:0008006" key="4">
    <source>
        <dbReference type="Google" id="ProtNLM"/>
    </source>
</evidence>
<name>A0A109N042_9BACI</name>
<evidence type="ECO:0000313" key="2">
    <source>
        <dbReference type="EMBL" id="KWW21038.1"/>
    </source>
</evidence>
<dbReference type="PANTHER" id="PTHR38441">
    <property type="entry name" value="INTEGRAL MEMBRANE PROTEIN-RELATED"/>
    <property type="match status" value="1"/>
</dbReference>
<sequence>MATNDSIAKQAEVSASADYSKIVQTHSFQELLRKKRNFIVPLSIFFMVFYFTLPILTSYSKVLNSNAFGDISWAWVFAFAQFIMTWTLCILYSRKAARFDELVEKIVKEAKG</sequence>
<keyword evidence="1" id="KW-0472">Membrane</keyword>
<organism evidence="2 3">
    <name type="scientific">Peribacillus simplex</name>
    <dbReference type="NCBI Taxonomy" id="1478"/>
    <lineage>
        <taxon>Bacteria</taxon>
        <taxon>Bacillati</taxon>
        <taxon>Bacillota</taxon>
        <taxon>Bacilli</taxon>
        <taxon>Bacillales</taxon>
        <taxon>Bacillaceae</taxon>
        <taxon>Peribacillus</taxon>
    </lineage>
</organism>
<protein>
    <recommendedName>
        <fullName evidence="4">DUF485 domain-containing protein</fullName>
    </recommendedName>
</protein>
<feature type="transmembrane region" description="Helical" evidence="1">
    <location>
        <begin position="38"/>
        <end position="59"/>
    </location>
</feature>
<keyword evidence="3" id="KW-1185">Reference proteome</keyword>
<gene>
    <name evidence="2" type="ORF">AS888_15570</name>
</gene>
<dbReference type="RefSeq" id="WP_061141392.1">
    <property type="nucleotide sequence ID" value="NZ_LNNH01000012.1"/>
</dbReference>